<evidence type="ECO:0000256" key="1">
    <source>
        <dbReference type="SAM" id="MobiDB-lite"/>
    </source>
</evidence>
<comment type="caution">
    <text evidence="3">The sequence shown here is derived from an EMBL/GenBank/DDBJ whole genome shotgun (WGS) entry which is preliminary data.</text>
</comment>
<dbReference type="OMA" id="DQQKPDT"/>
<feature type="compositionally biased region" description="Polar residues" evidence="1">
    <location>
        <begin position="668"/>
        <end position="684"/>
    </location>
</feature>
<dbReference type="InterPro" id="IPR011666">
    <property type="entry name" value="DUF1604"/>
</dbReference>
<feature type="compositionally biased region" description="Basic residues" evidence="1">
    <location>
        <begin position="732"/>
        <end position="777"/>
    </location>
</feature>
<feature type="domain" description="G patch" evidence="2">
    <location>
        <begin position="30"/>
        <end position="113"/>
    </location>
</feature>
<feature type="region of interest" description="Disordered" evidence="1">
    <location>
        <begin position="668"/>
        <end position="820"/>
    </location>
</feature>
<dbReference type="EMBL" id="JAPWDV010000001">
    <property type="protein sequence ID" value="KAJ6224084.1"/>
    <property type="molecule type" value="Genomic_DNA"/>
</dbReference>
<feature type="compositionally biased region" description="Polar residues" evidence="1">
    <location>
        <begin position="563"/>
        <end position="576"/>
    </location>
</feature>
<proteinExistence type="predicted"/>
<reference evidence="3" key="1">
    <citation type="submission" date="2022-12" db="EMBL/GenBank/DDBJ databases">
        <title>Genome assemblies of Blomia tropicalis.</title>
        <authorList>
            <person name="Cui Y."/>
        </authorList>
    </citation>
    <scope>NUCLEOTIDE SEQUENCE</scope>
    <source>
        <tissue evidence="3">Adult mites</tissue>
    </source>
</reference>
<feature type="compositionally biased region" description="Polar residues" evidence="1">
    <location>
        <begin position="791"/>
        <end position="800"/>
    </location>
</feature>
<organism evidence="3 4">
    <name type="scientific">Blomia tropicalis</name>
    <name type="common">Mite</name>
    <dbReference type="NCBI Taxonomy" id="40697"/>
    <lineage>
        <taxon>Eukaryota</taxon>
        <taxon>Metazoa</taxon>
        <taxon>Ecdysozoa</taxon>
        <taxon>Arthropoda</taxon>
        <taxon>Chelicerata</taxon>
        <taxon>Arachnida</taxon>
        <taxon>Acari</taxon>
        <taxon>Acariformes</taxon>
        <taxon>Sarcoptiformes</taxon>
        <taxon>Astigmata</taxon>
        <taxon>Glycyphagoidea</taxon>
        <taxon>Echimyopodidae</taxon>
        <taxon>Blomia</taxon>
    </lineage>
</organism>
<dbReference type="GO" id="GO:0006397">
    <property type="term" value="P:mRNA processing"/>
    <property type="evidence" value="ECO:0007669"/>
    <property type="project" value="InterPro"/>
</dbReference>
<dbReference type="Pfam" id="PF07713">
    <property type="entry name" value="DUF1604"/>
    <property type="match status" value="1"/>
</dbReference>
<protein>
    <recommendedName>
        <fullName evidence="2">G patch domain-containing protein</fullName>
    </recommendedName>
</protein>
<dbReference type="GO" id="GO:0003723">
    <property type="term" value="F:RNA binding"/>
    <property type="evidence" value="ECO:0007669"/>
    <property type="project" value="TreeGrafter"/>
</dbReference>
<evidence type="ECO:0000259" key="2">
    <source>
        <dbReference type="Pfam" id="PF07713"/>
    </source>
</evidence>
<dbReference type="PANTHER" id="PTHR13384:SF19">
    <property type="entry name" value="G PATCH DOMAIN-CONTAINING PROTEIN 1"/>
    <property type="match status" value="1"/>
</dbReference>
<sequence>MYRKNEDQDFTSIGTPFAPLEADEIVSRKPEIDQTVRDERGRRRFHGAFTGGFSAGYWNTVGTAEGFTPKIFVSSRKNKYDQSKSSKPEDYMDEEDFGSFGIAPKRIHTKDDFVENTSFAGIRDAHLSFDDVIKTIFEPAKESIGKRLFRQMKRHAKLEQKDKRSHMFQNEFESRKENCICFESKDNFHGLGYNAMLDPNAFFKSDSKDVKGKPKGNDISATLSGGRKLKISGEAFGYGALEEDDDMAVYSKDDMSQYDFSIGSITKPEKSKSKRTFQSNVNAVDLEGFALSKLKINLFNSLQKNYKPPELPRNWKPKKINRIKNKKSRWDSDTADKLSEYANENKTTGSGQSSTIQKQQNLNANLRAVILGEEVVYKVGVAKKQNEKVETKTDELAFDKVRHSDVNNSTTNQQRTTPLSGFLASKFTRSSMINEDPSINAGLSMFKDVASMSEFGQKAKSSSTHDEDIEKKPIRTIYEWHPHKLLCKRFGVQNPFPQFNDIVGIITIKGDQSTRNMSLNRRQKSNAMFSGLFQNLTDLNTFNPNEEESTINKNESTFHLKNDAVSTRNESSSSTNIEKDDDVNEDEDDEVPTERPPIDLFKSIFASDEESGDEDNDPEPDKSESNLKPELNSLSNVMKDDNGKGNFAKLSNSKGIFSGIDFQQLNQNFNPCLNDASQQKSVSIDANSNDNNDDMDDDDDVYGPALPPLQSAIVSHSNTINDSKPTHSKTTDRHHRHEPKKHKDKKIYKDKRKKKKKKDSNKKSDKHSRGSKRRRHSSSSCSSTRSIDDNGPSTSSNGTQGLEDELIRLIEKVRHGHSNR</sequence>
<evidence type="ECO:0000313" key="4">
    <source>
        <dbReference type="Proteomes" id="UP001142055"/>
    </source>
</evidence>
<feature type="region of interest" description="Disordered" evidence="1">
    <location>
        <begin position="540"/>
        <end position="641"/>
    </location>
</feature>
<dbReference type="AlphaFoldDB" id="A0A9Q0ME47"/>
<evidence type="ECO:0000313" key="3">
    <source>
        <dbReference type="EMBL" id="KAJ6224084.1"/>
    </source>
</evidence>
<accession>A0A9Q0ME47</accession>
<gene>
    <name evidence="3" type="ORF">RDWZM_002629</name>
</gene>
<dbReference type="GO" id="GO:0005634">
    <property type="term" value="C:nucleus"/>
    <property type="evidence" value="ECO:0007669"/>
    <property type="project" value="TreeGrafter"/>
</dbReference>
<feature type="compositionally biased region" description="Polar residues" evidence="1">
    <location>
        <begin position="712"/>
        <end position="723"/>
    </location>
</feature>
<dbReference type="PANTHER" id="PTHR13384">
    <property type="entry name" value="G PATCH DOMAIN-CONTAINING PROTEIN 1"/>
    <property type="match status" value="1"/>
</dbReference>
<keyword evidence="4" id="KW-1185">Reference proteome</keyword>
<feature type="compositionally biased region" description="Acidic residues" evidence="1">
    <location>
        <begin position="691"/>
        <end position="701"/>
    </location>
</feature>
<name>A0A9Q0ME47_BLOTA</name>
<feature type="compositionally biased region" description="Acidic residues" evidence="1">
    <location>
        <begin position="579"/>
        <end position="591"/>
    </location>
</feature>
<dbReference type="Proteomes" id="UP001142055">
    <property type="component" value="Chromosome 1"/>
</dbReference>
<feature type="compositionally biased region" description="Acidic residues" evidence="1">
    <location>
        <begin position="607"/>
        <end position="618"/>
    </location>
</feature>